<comment type="caution">
    <text evidence="2">The sequence shown here is derived from an EMBL/GenBank/DDBJ whole genome shotgun (WGS) entry which is preliminary data.</text>
</comment>
<organism evidence="2 3">
    <name type="scientific">Plantactinospora siamensis</name>
    <dbReference type="NCBI Taxonomy" id="555372"/>
    <lineage>
        <taxon>Bacteria</taxon>
        <taxon>Bacillati</taxon>
        <taxon>Actinomycetota</taxon>
        <taxon>Actinomycetes</taxon>
        <taxon>Micromonosporales</taxon>
        <taxon>Micromonosporaceae</taxon>
        <taxon>Plantactinospora</taxon>
    </lineage>
</organism>
<evidence type="ECO:0000313" key="2">
    <source>
        <dbReference type="EMBL" id="MFC0567388.1"/>
    </source>
</evidence>
<proteinExistence type="predicted"/>
<dbReference type="EMBL" id="JBHLUE010000021">
    <property type="protein sequence ID" value="MFC0567388.1"/>
    <property type="molecule type" value="Genomic_DNA"/>
</dbReference>
<keyword evidence="3" id="KW-1185">Reference proteome</keyword>
<accession>A0ABV6P2Y5</accession>
<protein>
    <submittedName>
        <fullName evidence="2">Uncharacterized protein</fullName>
    </submittedName>
</protein>
<reference evidence="2 3" key="1">
    <citation type="submission" date="2024-09" db="EMBL/GenBank/DDBJ databases">
        <authorList>
            <person name="Sun Q."/>
            <person name="Mori K."/>
        </authorList>
    </citation>
    <scope>NUCLEOTIDE SEQUENCE [LARGE SCALE GENOMIC DNA]</scope>
    <source>
        <strain evidence="2 3">TBRC 2205</strain>
    </source>
</reference>
<evidence type="ECO:0000256" key="1">
    <source>
        <dbReference type="SAM" id="MobiDB-lite"/>
    </source>
</evidence>
<gene>
    <name evidence="2" type="ORF">ACFFHU_25025</name>
</gene>
<evidence type="ECO:0000313" key="3">
    <source>
        <dbReference type="Proteomes" id="UP001589894"/>
    </source>
</evidence>
<feature type="compositionally biased region" description="Low complexity" evidence="1">
    <location>
        <begin position="34"/>
        <end position="47"/>
    </location>
</feature>
<sequence length="75" mass="7652">MSRQSWTVLGVAAAVVLVAIAVVAGVRAARHDGPAAPAGVDPPTGAASTRLPSPDDSYWTTERMRSARPAPMPTG</sequence>
<feature type="region of interest" description="Disordered" evidence="1">
    <location>
        <begin position="31"/>
        <end position="75"/>
    </location>
</feature>
<dbReference type="RefSeq" id="WP_377342685.1">
    <property type="nucleotide sequence ID" value="NZ_JBHLUE010000021.1"/>
</dbReference>
<name>A0ABV6P2Y5_9ACTN</name>
<dbReference type="Proteomes" id="UP001589894">
    <property type="component" value="Unassembled WGS sequence"/>
</dbReference>